<dbReference type="SUPFAM" id="SSF55729">
    <property type="entry name" value="Acyl-CoA N-acyltransferases (Nat)"/>
    <property type="match status" value="1"/>
</dbReference>
<gene>
    <name evidence="2" type="ORF">J2Y69_001459</name>
</gene>
<name>A0ABU1SB67_9MICO</name>
<dbReference type="InterPro" id="IPR000182">
    <property type="entry name" value="GNAT_dom"/>
</dbReference>
<dbReference type="Pfam" id="PF02474">
    <property type="entry name" value="NodA"/>
    <property type="match status" value="1"/>
</dbReference>
<dbReference type="Proteomes" id="UP001259347">
    <property type="component" value="Unassembled WGS sequence"/>
</dbReference>
<evidence type="ECO:0000313" key="2">
    <source>
        <dbReference type="EMBL" id="MDR6866860.1"/>
    </source>
</evidence>
<dbReference type="PROSITE" id="PS51186">
    <property type="entry name" value="GNAT"/>
    <property type="match status" value="1"/>
</dbReference>
<reference evidence="2 3" key="1">
    <citation type="submission" date="2023-07" db="EMBL/GenBank/DDBJ databases">
        <title>Sorghum-associated microbial communities from plants grown in Nebraska, USA.</title>
        <authorList>
            <person name="Schachtman D."/>
        </authorList>
    </citation>
    <scope>NUCLEOTIDE SEQUENCE [LARGE SCALE GENOMIC DNA]</scope>
    <source>
        <strain evidence="2 3">2980</strain>
    </source>
</reference>
<proteinExistence type="predicted"/>
<feature type="domain" description="N-acetyltransferase" evidence="1">
    <location>
        <begin position="3"/>
        <end position="153"/>
    </location>
</feature>
<comment type="caution">
    <text evidence="2">The sequence shown here is derived from an EMBL/GenBank/DDBJ whole genome shotgun (WGS) entry which is preliminary data.</text>
</comment>
<dbReference type="EMBL" id="JAVDUM010000005">
    <property type="protein sequence ID" value="MDR6866860.1"/>
    <property type="molecule type" value="Genomic_DNA"/>
</dbReference>
<evidence type="ECO:0000259" key="1">
    <source>
        <dbReference type="PROSITE" id="PS51186"/>
    </source>
</evidence>
<dbReference type="InterPro" id="IPR016181">
    <property type="entry name" value="Acyl_CoA_acyltransferase"/>
</dbReference>
<accession>A0ABU1SB67</accession>
<dbReference type="InterPro" id="IPR003484">
    <property type="entry name" value="NodA"/>
</dbReference>
<evidence type="ECO:0000313" key="3">
    <source>
        <dbReference type="Proteomes" id="UP001259347"/>
    </source>
</evidence>
<dbReference type="Gene3D" id="3.40.630.30">
    <property type="match status" value="1"/>
</dbReference>
<organism evidence="2 3">
    <name type="scientific">Microbacterium resistens</name>
    <dbReference type="NCBI Taxonomy" id="156977"/>
    <lineage>
        <taxon>Bacteria</taxon>
        <taxon>Bacillati</taxon>
        <taxon>Actinomycetota</taxon>
        <taxon>Actinomycetes</taxon>
        <taxon>Micrococcales</taxon>
        <taxon>Microbacteriaceae</taxon>
        <taxon>Microbacterium</taxon>
    </lineage>
</organism>
<dbReference type="RefSeq" id="WP_310019054.1">
    <property type="nucleotide sequence ID" value="NZ_JAVDUM010000005.1"/>
</dbReference>
<keyword evidence="3" id="KW-1185">Reference proteome</keyword>
<sequence length="183" mass="19555">MAVELQVVAHGELDAAELEGLRALFDTEYLSSHGRWDPDAPYGYSPADIHVTALRGEEIVGHVGFQVRDIAVGATTVTIAGTGGVLVAPSARGTGLGADLLHTARSAMQRTPGVEFGYLGCRPEVVPFYESAGWRRIQAREHSLSLIDDSPVESIDSPILICAAARPLDAWPAGDIDLRGRPW</sequence>
<protein>
    <submittedName>
        <fullName evidence="2">GNAT superfamily N-acetyltransferase</fullName>
    </submittedName>
</protein>